<keyword evidence="4" id="KW-0227">DNA damage</keyword>
<evidence type="ECO:0000313" key="15">
    <source>
        <dbReference type="EMBL" id="HDD44639.1"/>
    </source>
</evidence>
<comment type="similarity">
    <text evidence="11">In the C-terminal section; belongs to the helicase family. RecG subfamily.</text>
</comment>
<evidence type="ECO:0000256" key="4">
    <source>
        <dbReference type="ARBA" id="ARBA00022763"/>
    </source>
</evidence>
<evidence type="ECO:0000256" key="3">
    <source>
        <dbReference type="ARBA" id="ARBA00022741"/>
    </source>
</evidence>
<evidence type="ECO:0000256" key="7">
    <source>
        <dbReference type="ARBA" id="ARBA00022840"/>
    </source>
</evidence>
<dbReference type="SMART" id="SM00487">
    <property type="entry name" value="DEXDc"/>
    <property type="match status" value="1"/>
</dbReference>
<evidence type="ECO:0000259" key="13">
    <source>
        <dbReference type="PROSITE" id="PS51192"/>
    </source>
</evidence>
<dbReference type="FunFam" id="3.40.50.300:FF:000546">
    <property type="entry name" value="Transcription-repair-coupling factor"/>
    <property type="match status" value="1"/>
</dbReference>
<comment type="similarity">
    <text evidence="10">In the N-terminal section; belongs to the UvrB family.</text>
</comment>
<evidence type="ECO:0000256" key="2">
    <source>
        <dbReference type="ARBA" id="ARBA00022490"/>
    </source>
</evidence>
<keyword evidence="9" id="KW-0234">DNA repair</keyword>
<dbReference type="SUPFAM" id="SSF141259">
    <property type="entry name" value="CarD-like"/>
    <property type="match status" value="1"/>
</dbReference>
<dbReference type="InterPro" id="IPR003711">
    <property type="entry name" value="CarD-like/TRCF_RID"/>
</dbReference>
<evidence type="ECO:0000256" key="1">
    <source>
        <dbReference type="ARBA" id="ARBA00004496"/>
    </source>
</evidence>
<dbReference type="AlphaFoldDB" id="A0A7C0U360"/>
<dbReference type="EMBL" id="DRBS01000268">
    <property type="protein sequence ID" value="HDD44639.1"/>
    <property type="molecule type" value="Genomic_DNA"/>
</dbReference>
<reference evidence="15" key="1">
    <citation type="journal article" date="2020" name="mSystems">
        <title>Genome- and Community-Level Interaction Insights into Carbon Utilization and Element Cycling Functions of Hydrothermarchaeota in Hydrothermal Sediment.</title>
        <authorList>
            <person name="Zhou Z."/>
            <person name="Liu Y."/>
            <person name="Xu W."/>
            <person name="Pan J."/>
            <person name="Luo Z.H."/>
            <person name="Li M."/>
        </authorList>
    </citation>
    <scope>NUCLEOTIDE SEQUENCE [LARGE SCALE GENOMIC DNA]</scope>
    <source>
        <strain evidence="15">HyVt-233</strain>
    </source>
</reference>
<dbReference type="GO" id="GO:0006281">
    <property type="term" value="P:DNA repair"/>
    <property type="evidence" value="ECO:0007669"/>
    <property type="project" value="UniProtKB-KW"/>
</dbReference>
<accession>A0A7C0U360</accession>
<dbReference type="SUPFAM" id="SSF52540">
    <property type="entry name" value="P-loop containing nucleoside triphosphate hydrolases"/>
    <property type="match status" value="2"/>
</dbReference>
<feature type="domain" description="Helicase ATP-binding" evidence="13">
    <location>
        <begin position="215"/>
        <end position="376"/>
    </location>
</feature>
<comment type="caution">
    <text evidence="15">The sequence shown here is derived from an EMBL/GenBank/DDBJ whole genome shotgun (WGS) entry which is preliminary data.</text>
</comment>
<dbReference type="InterPro" id="IPR047112">
    <property type="entry name" value="RecG/Mfd"/>
</dbReference>
<dbReference type="CDD" id="cd17991">
    <property type="entry name" value="DEXHc_TRCF"/>
    <property type="match status" value="1"/>
</dbReference>
<dbReference type="PROSITE" id="PS51194">
    <property type="entry name" value="HELICASE_CTER"/>
    <property type="match status" value="1"/>
</dbReference>
<dbReference type="InterPro" id="IPR001650">
    <property type="entry name" value="Helicase_C-like"/>
</dbReference>
<dbReference type="InterPro" id="IPR011545">
    <property type="entry name" value="DEAD/DEAH_box_helicase_dom"/>
</dbReference>
<protein>
    <recommendedName>
        <fullName evidence="12">Transcription-repair-coupling factor</fullName>
    </recommendedName>
</protein>
<evidence type="ECO:0000256" key="12">
    <source>
        <dbReference type="ARBA" id="ARBA00070128"/>
    </source>
</evidence>
<dbReference type="GO" id="GO:0005524">
    <property type="term" value="F:ATP binding"/>
    <property type="evidence" value="ECO:0007669"/>
    <property type="project" value="UniProtKB-KW"/>
</dbReference>
<dbReference type="PROSITE" id="PS51192">
    <property type="entry name" value="HELICASE_ATP_BIND_1"/>
    <property type="match status" value="1"/>
</dbReference>
<dbReference type="NCBIfam" id="TIGR00580">
    <property type="entry name" value="mfd"/>
    <property type="match status" value="1"/>
</dbReference>
<dbReference type="InterPro" id="IPR037235">
    <property type="entry name" value="TRCF-like_C_D7"/>
</dbReference>
<keyword evidence="7" id="KW-0067">ATP-binding</keyword>
<comment type="subcellular location">
    <subcellularLocation>
        <location evidence="1">Cytoplasm</location>
    </subcellularLocation>
</comment>
<dbReference type="GO" id="GO:0005737">
    <property type="term" value="C:cytoplasm"/>
    <property type="evidence" value="ECO:0007669"/>
    <property type="project" value="UniProtKB-SubCell"/>
</dbReference>
<dbReference type="Gene3D" id="3.40.50.300">
    <property type="entry name" value="P-loop containing nucleotide triphosphate hydrolases"/>
    <property type="match status" value="2"/>
</dbReference>
<dbReference type="HAMAP" id="MF_00969">
    <property type="entry name" value="TRCF"/>
    <property type="match status" value="1"/>
</dbReference>
<dbReference type="PANTHER" id="PTHR47964">
    <property type="entry name" value="ATP-DEPENDENT DNA HELICASE HOMOLOG RECG, CHLOROPLASTIC"/>
    <property type="match status" value="1"/>
</dbReference>
<sequence>RQLTSLIESWGFSFSLKTSPLESAPGINIYCGNLSEGFEFPEEKVVFLGENDWRTKERIVITKNKEDFLPVSSFEDLKEGDLLVHVEHGIGRYIGLKTITSGGITGDFLVIEYQGGDKLYLPVDRLHLVHKYRGIEDKIPSLDRLGGRTWNRTKQQVKKAVEKVAKELLELYAKRLAQPGYAFSPPDSLFYQFVESFPYPETPDQQRSINEILEDMMCPHPMERLLCGDVGFGKTEVAIRAAFKAVLDGKQVAVLVPTTILAEQHYLTFKERLKDFPVNIACLSRFRSSKEQKDILQRLKKGEIDIIIGTHRILQKDVIFKDLGLLIIDEEHRFGVRQKEHLKTLKSNVDVLSLSATPIPRTLYLSLLGIRDLSLIETPPPGRRPIMTYLAKFNPLLIKDVIKREVERGGQVFFVHPRVKGIPGLARFLKKLLPEIRFGIAHGQMSERKLENEMLKFLKHEIDVLLCTNIIESGLDIPNANTIIINRADLFGLAQLYHLRGRVGRSHRQAYAYLLVPGKKLITKEAQKRLRALLTYTELSSGYKLALYDLKLRGAGQILGTAQSGHIAAVGYEMYLELLQKAVKALKGESLKEEIEPELKLPIMAYIPESYVPDENQRIIFYRRLSKVKDEEELKELEKEMIDRYGQLPKVVENLFQLLHLKLFCRQFRISRLYTKNGWLKIVFEKETPISSEKMVKFLSERPSYRFNPKGELEIPLRHEDILKKAKKVLVALKEVINV</sequence>
<keyword evidence="2" id="KW-0963">Cytoplasm</keyword>
<name>A0A7C0U360_DESA2</name>
<dbReference type="GO" id="GO:0003678">
    <property type="term" value="F:DNA helicase activity"/>
    <property type="evidence" value="ECO:0007669"/>
    <property type="project" value="TreeGrafter"/>
</dbReference>
<organism evidence="15">
    <name type="scientific">Desulfofervidus auxilii</name>
    <dbReference type="NCBI Taxonomy" id="1621989"/>
    <lineage>
        <taxon>Bacteria</taxon>
        <taxon>Pseudomonadati</taxon>
        <taxon>Thermodesulfobacteriota</taxon>
        <taxon>Candidatus Desulfofervidia</taxon>
        <taxon>Candidatus Desulfofervidales</taxon>
        <taxon>Candidatus Desulfofervidaceae</taxon>
        <taxon>Candidatus Desulfofervidus</taxon>
    </lineage>
</organism>
<evidence type="ECO:0000256" key="6">
    <source>
        <dbReference type="ARBA" id="ARBA00022806"/>
    </source>
</evidence>
<dbReference type="InterPro" id="IPR027417">
    <property type="entry name" value="P-loop_NTPase"/>
</dbReference>
<dbReference type="SUPFAM" id="SSF143517">
    <property type="entry name" value="TRCF domain-like"/>
    <property type="match status" value="1"/>
</dbReference>
<dbReference type="InterPro" id="IPR005118">
    <property type="entry name" value="TRCF_C"/>
</dbReference>
<dbReference type="Pfam" id="PF03461">
    <property type="entry name" value="TRCF"/>
    <property type="match status" value="1"/>
</dbReference>
<dbReference type="PANTHER" id="PTHR47964:SF1">
    <property type="entry name" value="ATP-DEPENDENT DNA HELICASE HOMOLOG RECG, CHLOROPLASTIC"/>
    <property type="match status" value="1"/>
</dbReference>
<feature type="domain" description="Helicase C-terminal" evidence="14">
    <location>
        <begin position="397"/>
        <end position="551"/>
    </location>
</feature>
<evidence type="ECO:0000256" key="8">
    <source>
        <dbReference type="ARBA" id="ARBA00023125"/>
    </source>
</evidence>
<keyword evidence="3" id="KW-0547">Nucleotide-binding</keyword>
<dbReference type="InterPro" id="IPR014001">
    <property type="entry name" value="Helicase_ATP-bd"/>
</dbReference>
<dbReference type="Pfam" id="PF00270">
    <property type="entry name" value="DEAD"/>
    <property type="match status" value="1"/>
</dbReference>
<dbReference type="InterPro" id="IPR036101">
    <property type="entry name" value="CarD-like/TRCF_RID_sf"/>
</dbReference>
<keyword evidence="8" id="KW-0238">DNA-binding</keyword>
<evidence type="ECO:0000256" key="10">
    <source>
        <dbReference type="ARBA" id="ARBA00061104"/>
    </source>
</evidence>
<proteinExistence type="inferred from homology"/>
<dbReference type="GO" id="GO:0016787">
    <property type="term" value="F:hydrolase activity"/>
    <property type="evidence" value="ECO:0007669"/>
    <property type="project" value="UniProtKB-KW"/>
</dbReference>
<dbReference type="Gene3D" id="2.40.10.170">
    <property type="match status" value="1"/>
</dbReference>
<dbReference type="InterPro" id="IPR004576">
    <property type="entry name" value="Mfd"/>
</dbReference>
<dbReference type="SMART" id="SM01058">
    <property type="entry name" value="CarD_TRCF"/>
    <property type="match status" value="1"/>
</dbReference>
<evidence type="ECO:0000259" key="14">
    <source>
        <dbReference type="PROSITE" id="PS51194"/>
    </source>
</evidence>
<dbReference type="Gene3D" id="3.90.1150.50">
    <property type="entry name" value="Transcription-repair-coupling factor, D7 domain"/>
    <property type="match status" value="1"/>
</dbReference>
<keyword evidence="6" id="KW-0347">Helicase</keyword>
<evidence type="ECO:0000256" key="5">
    <source>
        <dbReference type="ARBA" id="ARBA00022801"/>
    </source>
</evidence>
<evidence type="ECO:0000256" key="11">
    <source>
        <dbReference type="ARBA" id="ARBA00061399"/>
    </source>
</evidence>
<feature type="non-terminal residue" evidence="15">
    <location>
        <position position="1"/>
    </location>
</feature>
<dbReference type="SMART" id="SM00490">
    <property type="entry name" value="HELICc"/>
    <property type="match status" value="1"/>
</dbReference>
<dbReference type="Pfam" id="PF00271">
    <property type="entry name" value="Helicase_C"/>
    <property type="match status" value="1"/>
</dbReference>
<keyword evidence="5" id="KW-0378">Hydrolase</keyword>
<dbReference type="GO" id="GO:0003684">
    <property type="term" value="F:damaged DNA binding"/>
    <property type="evidence" value="ECO:0007669"/>
    <property type="project" value="InterPro"/>
</dbReference>
<evidence type="ECO:0000256" key="9">
    <source>
        <dbReference type="ARBA" id="ARBA00023204"/>
    </source>
</evidence>
<dbReference type="Pfam" id="PF02559">
    <property type="entry name" value="CarD_TRCF_RID"/>
    <property type="match status" value="1"/>
</dbReference>
<dbReference type="Proteomes" id="UP000886289">
    <property type="component" value="Unassembled WGS sequence"/>
</dbReference>
<dbReference type="SMART" id="SM00982">
    <property type="entry name" value="TRCF"/>
    <property type="match status" value="1"/>
</dbReference>
<gene>
    <name evidence="15" type="primary">mfd</name>
    <name evidence="15" type="ORF">ENG63_07255</name>
</gene>